<keyword evidence="2" id="KW-1185">Reference proteome</keyword>
<protein>
    <submittedName>
        <fullName evidence="1">Uncharacterized protein</fullName>
    </submittedName>
</protein>
<dbReference type="Proteomes" id="UP001601197">
    <property type="component" value="Unassembled WGS sequence"/>
</dbReference>
<reference evidence="1 2" key="1">
    <citation type="submission" date="2024-10" db="EMBL/GenBank/DDBJ databases">
        <title>The Natural Products Discovery Center: Release of the First 8490 Sequenced Strains for Exploring Actinobacteria Biosynthetic Diversity.</title>
        <authorList>
            <person name="Kalkreuter E."/>
            <person name="Kautsar S.A."/>
            <person name="Yang D."/>
            <person name="Bader C.D."/>
            <person name="Teijaro C.N."/>
            <person name="Fluegel L."/>
            <person name="Davis C.M."/>
            <person name="Simpson J.R."/>
            <person name="Lauterbach L."/>
            <person name="Steele A.D."/>
            <person name="Gui C."/>
            <person name="Meng S."/>
            <person name="Li G."/>
            <person name="Viehrig K."/>
            <person name="Ye F."/>
            <person name="Su P."/>
            <person name="Kiefer A.F."/>
            <person name="Nichols A."/>
            <person name="Cepeda A.J."/>
            <person name="Yan W."/>
            <person name="Fan B."/>
            <person name="Jiang Y."/>
            <person name="Adhikari A."/>
            <person name="Zheng C.-J."/>
            <person name="Schuster L."/>
            <person name="Cowan T.M."/>
            <person name="Smanski M.J."/>
            <person name="Chevrette M.G."/>
            <person name="De Carvalho L.P.S."/>
            <person name="Shen B."/>
        </authorList>
    </citation>
    <scope>NUCLEOTIDE SEQUENCE [LARGE SCALE GENOMIC DNA]</scope>
    <source>
        <strain evidence="1 2">NPDC007147</strain>
    </source>
</reference>
<comment type="caution">
    <text evidence="1">The sequence shown here is derived from an EMBL/GenBank/DDBJ whole genome shotgun (WGS) entry which is preliminary data.</text>
</comment>
<dbReference type="EMBL" id="JBIAFJ010000056">
    <property type="protein sequence ID" value="MFE9174474.1"/>
    <property type="molecule type" value="Genomic_DNA"/>
</dbReference>
<proteinExistence type="predicted"/>
<sequence>MVGELDQDAAPDVIAARPGDGLAPALHTMAKALRVQAGALGVPAAAVDDFGGFEGQYEQIEKVAAHHGNHRS</sequence>
<organism evidence="1 2">
    <name type="scientific">Streptomyces kebangsaanensis</name>
    <dbReference type="NCBI Taxonomy" id="864058"/>
    <lineage>
        <taxon>Bacteria</taxon>
        <taxon>Bacillati</taxon>
        <taxon>Actinomycetota</taxon>
        <taxon>Actinomycetes</taxon>
        <taxon>Kitasatosporales</taxon>
        <taxon>Streptomycetaceae</taxon>
        <taxon>Streptomyces</taxon>
    </lineage>
</organism>
<gene>
    <name evidence="1" type="ORF">ACFYNZ_34435</name>
</gene>
<accession>A0ABW6L2Z4</accession>
<evidence type="ECO:0000313" key="1">
    <source>
        <dbReference type="EMBL" id="MFE9174474.1"/>
    </source>
</evidence>
<evidence type="ECO:0000313" key="2">
    <source>
        <dbReference type="Proteomes" id="UP001601197"/>
    </source>
</evidence>
<dbReference type="RefSeq" id="WP_388354429.1">
    <property type="nucleotide sequence ID" value="NZ_JBIAFJ010000056.1"/>
</dbReference>
<name>A0ABW6L2Z4_9ACTN</name>